<evidence type="ECO:0000313" key="5">
    <source>
        <dbReference type="Proteomes" id="UP000324689"/>
    </source>
</evidence>
<dbReference type="EMBL" id="BHVQ01000010">
    <property type="protein sequence ID" value="GCA79247.1"/>
    <property type="molecule type" value="Genomic_DNA"/>
</dbReference>
<sequence length="532" mass="52725">MATYTFSAKTLASPTSTGGVTMNMEDIVGQGFGARLALLYLINDNGLNSTPQHITLSTPTLATGKNLSSVGRVTPTNNAGYNITGTAWRLRNGDGTDSTGTIRGYGSSFINTYDLAANTDTFIISPFVTGPATHILAIPSSSSFTKAASNNVFAGLNEPALTDTDNYKLIGTAFDDLLQGLNGNDTILGGDGNDSLWGIGGNDYIDAGDGDNIFGGDEGDDTLLGGNGNDSIAGGTGNDSIDAGDGDNIFDGSDGNDTLLGGSGIDTILAGAGNDFINPGDGINNADGESGNDTLLGGASIDVLLGFTGNDSIDGGGGDDSLSGGLGQDTLLGGDGDDTLNGGGDNDLLDGGSGNDSLDGSGGNDTLFGGIGNDTLLGANNSDRIVGGVDADSLSGSFGQDTFVQGTLDSVASTGGTFSNPATFTSGDTIVFGNGLDVISDFTAGTLGDQLDLDSSSSAISAIGVLTSSLASGTNYYLSGSYSGNVFTISADGVGLDTLIIQGGTGAAFSSNASSVLLGLVNSNNLVAGNFI</sequence>
<dbReference type="GO" id="GO:0005509">
    <property type="term" value="F:calcium ion binding"/>
    <property type="evidence" value="ECO:0007669"/>
    <property type="project" value="InterPro"/>
</dbReference>
<comment type="subcellular location">
    <subcellularLocation>
        <location evidence="1">Secreted</location>
    </subcellularLocation>
</comment>
<comment type="caution">
    <text evidence="4">The sequence shown here is derived from an EMBL/GenBank/DDBJ whole genome shotgun (WGS) entry which is preliminary data.</text>
</comment>
<dbReference type="InterPro" id="IPR011049">
    <property type="entry name" value="Serralysin-like_metalloprot_C"/>
</dbReference>
<feature type="region of interest" description="Disordered" evidence="3">
    <location>
        <begin position="226"/>
        <end position="248"/>
    </location>
</feature>
<reference evidence="4 5" key="1">
    <citation type="submission" date="2018-09" db="EMBL/GenBank/DDBJ databases">
        <title>Evolutionary history of phycoerythrin pigmentation in the water bloom-forming cyanobacterium Microcystis aeruginosa.</title>
        <authorList>
            <person name="Tanabe Y."/>
            <person name="Tanabe Y."/>
            <person name="Yamaguchi H."/>
        </authorList>
    </citation>
    <scope>NUCLEOTIDE SEQUENCE [LARGE SCALE GENOMIC DNA]</scope>
    <source>
        <strain evidence="4 5">NIES-2521</strain>
    </source>
</reference>
<dbReference type="Pfam" id="PF00353">
    <property type="entry name" value="HemolysinCabind"/>
    <property type="match status" value="6"/>
</dbReference>
<dbReference type="PANTHER" id="PTHR38340">
    <property type="entry name" value="S-LAYER PROTEIN"/>
    <property type="match status" value="1"/>
</dbReference>
<evidence type="ECO:0000256" key="1">
    <source>
        <dbReference type="ARBA" id="ARBA00004613"/>
    </source>
</evidence>
<dbReference type="AlphaFoldDB" id="A0A5A5S1P2"/>
<dbReference type="PROSITE" id="PS00330">
    <property type="entry name" value="HEMOLYSIN_CALCIUM"/>
    <property type="match status" value="1"/>
</dbReference>
<dbReference type="Gene3D" id="2.150.10.10">
    <property type="entry name" value="Serralysin-like metalloprotease, C-terminal"/>
    <property type="match status" value="4"/>
</dbReference>
<dbReference type="RefSeq" id="WP_149974187.1">
    <property type="nucleotide sequence ID" value="NZ_BHVQ01000010.1"/>
</dbReference>
<evidence type="ECO:0000256" key="2">
    <source>
        <dbReference type="ARBA" id="ARBA00022525"/>
    </source>
</evidence>
<dbReference type="PRINTS" id="PR00313">
    <property type="entry name" value="CABNDNGRPT"/>
</dbReference>
<gene>
    <name evidence="4" type="primary">ltxA_3</name>
    <name evidence="4" type="ORF">MiTs_01236</name>
</gene>
<dbReference type="GO" id="GO:0005576">
    <property type="term" value="C:extracellular region"/>
    <property type="evidence" value="ECO:0007669"/>
    <property type="project" value="UniProtKB-SubCell"/>
</dbReference>
<organism evidence="4 5">
    <name type="scientific">Microcystis aeruginosa NIES-2521</name>
    <dbReference type="NCBI Taxonomy" id="2303983"/>
    <lineage>
        <taxon>Bacteria</taxon>
        <taxon>Bacillati</taxon>
        <taxon>Cyanobacteriota</taxon>
        <taxon>Cyanophyceae</taxon>
        <taxon>Oscillatoriophycideae</taxon>
        <taxon>Chroococcales</taxon>
        <taxon>Microcystaceae</taxon>
        <taxon>Microcystis</taxon>
    </lineage>
</organism>
<dbReference type="InterPro" id="IPR050557">
    <property type="entry name" value="RTX_toxin/Mannuronan_C5-epim"/>
</dbReference>
<feature type="compositionally biased region" description="Gly residues" evidence="3">
    <location>
        <begin position="316"/>
        <end position="327"/>
    </location>
</feature>
<evidence type="ECO:0000256" key="3">
    <source>
        <dbReference type="SAM" id="MobiDB-lite"/>
    </source>
</evidence>
<name>A0A5A5S1P2_MICAE</name>
<proteinExistence type="predicted"/>
<dbReference type="InterPro" id="IPR018511">
    <property type="entry name" value="Hemolysin-typ_Ca-bd_CS"/>
</dbReference>
<feature type="region of interest" description="Disordered" evidence="3">
    <location>
        <begin position="316"/>
        <end position="361"/>
    </location>
</feature>
<dbReference type="PANTHER" id="PTHR38340:SF1">
    <property type="entry name" value="S-LAYER PROTEIN"/>
    <property type="match status" value="1"/>
</dbReference>
<evidence type="ECO:0000313" key="4">
    <source>
        <dbReference type="EMBL" id="GCA79247.1"/>
    </source>
</evidence>
<accession>A0A5A5S1P2</accession>
<dbReference type="InterPro" id="IPR001343">
    <property type="entry name" value="Hemolysn_Ca-bd"/>
</dbReference>
<keyword evidence="2" id="KW-0964">Secreted</keyword>
<dbReference type="Proteomes" id="UP000324689">
    <property type="component" value="Unassembled WGS sequence"/>
</dbReference>
<protein>
    <submittedName>
        <fullName evidence="4">Leukotoxin</fullName>
    </submittedName>
</protein>
<dbReference type="SUPFAM" id="SSF51120">
    <property type="entry name" value="beta-Roll"/>
    <property type="match status" value="3"/>
</dbReference>